<dbReference type="EMBL" id="JWZX01002940">
    <property type="protein sequence ID" value="KOO25703.1"/>
    <property type="molecule type" value="Genomic_DNA"/>
</dbReference>
<evidence type="ECO:0000256" key="1">
    <source>
        <dbReference type="SAM" id="Phobius"/>
    </source>
</evidence>
<dbReference type="AlphaFoldDB" id="A0A0M0JHI6"/>
<keyword evidence="1" id="KW-1133">Transmembrane helix</keyword>
<sequence>MTAAIATLVYKRSTERPRRPWLVWFFDASKQAFAGVLQHFVNIAFGVIFARSSSASECSWYLVNFTISVVCGVVILWAIMKAYNHCVNSCQLTLLRSGEYGDPPKWHAWLAQLLIWSFFASAEKVLTAAVVIVPLHADLDEFASWIEQPLAPYPELELLLVMVIAPVLLNMGFFWVIDNIIMRKRHAADRIHPAAADDHCGALLHTDYSDVSESEGRPIVRGAPE</sequence>
<dbReference type="PANTHER" id="PTHR31735:SF1">
    <property type="entry name" value="VACUOLAR MEMBRANE PROTEIN YPL162C"/>
    <property type="match status" value="1"/>
</dbReference>
<organism evidence="2 3">
    <name type="scientific">Chrysochromulina tobinii</name>
    <dbReference type="NCBI Taxonomy" id="1460289"/>
    <lineage>
        <taxon>Eukaryota</taxon>
        <taxon>Haptista</taxon>
        <taxon>Haptophyta</taxon>
        <taxon>Prymnesiophyceae</taxon>
        <taxon>Prymnesiales</taxon>
        <taxon>Chrysochromulinaceae</taxon>
        <taxon>Chrysochromulina</taxon>
    </lineage>
</organism>
<protein>
    <submittedName>
        <fullName evidence="2">Putative transmembrane protein 110</fullName>
    </submittedName>
</protein>
<accession>A0A0M0JHI6</accession>
<gene>
    <name evidence="2" type="ORF">Ctob_005976</name>
</gene>
<evidence type="ECO:0000313" key="3">
    <source>
        <dbReference type="Proteomes" id="UP000037460"/>
    </source>
</evidence>
<dbReference type="OrthoDB" id="431202at2759"/>
<evidence type="ECO:0000313" key="2">
    <source>
        <dbReference type="EMBL" id="KOO25703.1"/>
    </source>
</evidence>
<dbReference type="Proteomes" id="UP000037460">
    <property type="component" value="Unassembled WGS sequence"/>
</dbReference>
<feature type="transmembrane region" description="Helical" evidence="1">
    <location>
        <begin position="21"/>
        <end position="48"/>
    </location>
</feature>
<feature type="transmembrane region" description="Helical" evidence="1">
    <location>
        <begin position="113"/>
        <end position="136"/>
    </location>
</feature>
<proteinExistence type="predicted"/>
<dbReference type="InterPro" id="IPR022127">
    <property type="entry name" value="STIMATE/YPL162C"/>
</dbReference>
<dbReference type="GO" id="GO:0016020">
    <property type="term" value="C:membrane"/>
    <property type="evidence" value="ECO:0007669"/>
    <property type="project" value="TreeGrafter"/>
</dbReference>
<keyword evidence="1 2" id="KW-0812">Transmembrane</keyword>
<reference evidence="3" key="1">
    <citation type="journal article" date="2015" name="PLoS Genet.">
        <title>Genome Sequence and Transcriptome Analyses of Chrysochromulina tobin: Metabolic Tools for Enhanced Algal Fitness in the Prominent Order Prymnesiales (Haptophyceae).</title>
        <authorList>
            <person name="Hovde B.T."/>
            <person name="Deodato C.R."/>
            <person name="Hunsperger H.M."/>
            <person name="Ryken S.A."/>
            <person name="Yost W."/>
            <person name="Jha R.K."/>
            <person name="Patterson J."/>
            <person name="Monnat R.J. Jr."/>
            <person name="Barlow S.B."/>
            <person name="Starkenburg S.R."/>
            <person name="Cattolico R.A."/>
        </authorList>
    </citation>
    <scope>NUCLEOTIDE SEQUENCE</scope>
    <source>
        <strain evidence="3">CCMP291</strain>
    </source>
</reference>
<dbReference type="Pfam" id="PF12400">
    <property type="entry name" value="STIMATE"/>
    <property type="match status" value="1"/>
</dbReference>
<feature type="transmembrane region" description="Helical" evidence="1">
    <location>
        <begin position="60"/>
        <end position="79"/>
    </location>
</feature>
<keyword evidence="3" id="KW-1185">Reference proteome</keyword>
<name>A0A0M0JHI6_9EUKA</name>
<feature type="transmembrane region" description="Helical" evidence="1">
    <location>
        <begin position="156"/>
        <end position="177"/>
    </location>
</feature>
<keyword evidence="1" id="KW-0472">Membrane</keyword>
<dbReference type="PANTHER" id="PTHR31735">
    <property type="entry name" value="VACUOLAR MEMBRANE PROTEIN YPL162C"/>
    <property type="match status" value="1"/>
</dbReference>
<comment type="caution">
    <text evidence="2">The sequence shown here is derived from an EMBL/GenBank/DDBJ whole genome shotgun (WGS) entry which is preliminary data.</text>
</comment>